<keyword evidence="8 10" id="KW-0472">Membrane</keyword>
<feature type="transmembrane region" description="Helical" evidence="10">
    <location>
        <begin position="12"/>
        <end position="31"/>
    </location>
</feature>
<keyword evidence="5 10" id="KW-0812">Transmembrane</keyword>
<keyword evidence="12" id="KW-1185">Reference proteome</keyword>
<evidence type="ECO:0000256" key="8">
    <source>
        <dbReference type="ARBA" id="ARBA00023136"/>
    </source>
</evidence>
<dbReference type="PANTHER" id="PTHR30266">
    <property type="entry name" value="MECHANOSENSITIVE CHANNEL MSCL"/>
    <property type="match status" value="1"/>
</dbReference>
<dbReference type="HAMAP" id="MF_00115">
    <property type="entry name" value="MscL"/>
    <property type="match status" value="1"/>
</dbReference>
<reference evidence="11 12" key="1">
    <citation type="submission" date="2024-09" db="EMBL/GenBank/DDBJ databases">
        <authorList>
            <person name="Sun Q."/>
            <person name="Mori K."/>
        </authorList>
    </citation>
    <scope>NUCLEOTIDE SEQUENCE [LARGE SCALE GENOMIC DNA]</scope>
    <source>
        <strain evidence="11 12">JCM 13519</strain>
    </source>
</reference>
<evidence type="ECO:0000256" key="9">
    <source>
        <dbReference type="ARBA" id="ARBA00023303"/>
    </source>
</evidence>
<accession>A0ABV5UUD6</accession>
<feature type="transmembrane region" description="Helical" evidence="10">
    <location>
        <begin position="67"/>
        <end position="90"/>
    </location>
</feature>
<dbReference type="PANTHER" id="PTHR30266:SF2">
    <property type="entry name" value="LARGE-CONDUCTANCE MECHANOSENSITIVE CHANNEL"/>
    <property type="match status" value="1"/>
</dbReference>
<dbReference type="InterPro" id="IPR001185">
    <property type="entry name" value="MS_channel"/>
</dbReference>
<comment type="subcellular location">
    <subcellularLocation>
        <location evidence="1 10">Cell membrane</location>
        <topology evidence="1 10">Multi-pass membrane protein</topology>
    </subcellularLocation>
</comment>
<dbReference type="EMBL" id="JBHMBH010000039">
    <property type="protein sequence ID" value="MFB9715793.1"/>
    <property type="molecule type" value="Genomic_DNA"/>
</dbReference>
<gene>
    <name evidence="10 11" type="primary">mscL</name>
    <name evidence="11" type="ORF">ACFFPI_16970</name>
</gene>
<dbReference type="SUPFAM" id="SSF81330">
    <property type="entry name" value="Gated mechanosensitive channel"/>
    <property type="match status" value="1"/>
</dbReference>
<comment type="similarity">
    <text evidence="2 10">Belongs to the MscL family.</text>
</comment>
<proteinExistence type="inferred from homology"/>
<dbReference type="InterPro" id="IPR036019">
    <property type="entry name" value="MscL_channel"/>
</dbReference>
<evidence type="ECO:0000256" key="10">
    <source>
        <dbReference type="HAMAP-Rule" id="MF_00115"/>
    </source>
</evidence>
<dbReference type="PRINTS" id="PR01264">
    <property type="entry name" value="MECHCHANNEL"/>
</dbReference>
<keyword evidence="3 10" id="KW-0813">Transport</keyword>
<keyword evidence="6 10" id="KW-1133">Transmembrane helix</keyword>
<keyword evidence="9 10" id="KW-0407">Ion channel</keyword>
<dbReference type="NCBIfam" id="TIGR00220">
    <property type="entry name" value="mscL"/>
    <property type="match status" value="1"/>
</dbReference>
<comment type="caution">
    <text evidence="11">The sequence shown here is derived from an EMBL/GenBank/DDBJ whole genome shotgun (WGS) entry which is preliminary data.</text>
</comment>
<dbReference type="PROSITE" id="PS01327">
    <property type="entry name" value="MSCL"/>
    <property type="match status" value="1"/>
</dbReference>
<evidence type="ECO:0000256" key="6">
    <source>
        <dbReference type="ARBA" id="ARBA00022989"/>
    </source>
</evidence>
<keyword evidence="7 10" id="KW-0406">Ion transport</keyword>
<evidence type="ECO:0000256" key="2">
    <source>
        <dbReference type="ARBA" id="ARBA00007254"/>
    </source>
</evidence>
<organism evidence="11 12">
    <name type="scientific">Arthrobacter methylotrophus</name>
    <dbReference type="NCBI Taxonomy" id="121291"/>
    <lineage>
        <taxon>Bacteria</taxon>
        <taxon>Bacillati</taxon>
        <taxon>Actinomycetota</taxon>
        <taxon>Actinomycetes</taxon>
        <taxon>Micrococcales</taxon>
        <taxon>Micrococcaceae</taxon>
        <taxon>Arthrobacter</taxon>
    </lineage>
</organism>
<evidence type="ECO:0000313" key="12">
    <source>
        <dbReference type="Proteomes" id="UP001589536"/>
    </source>
</evidence>
<dbReference type="Gene3D" id="1.10.1200.120">
    <property type="entry name" value="Large-conductance mechanosensitive channel, MscL, domain 1"/>
    <property type="match status" value="1"/>
</dbReference>
<dbReference type="Pfam" id="PF01741">
    <property type="entry name" value="MscL"/>
    <property type="match status" value="1"/>
</dbReference>
<comment type="subunit">
    <text evidence="10">Homopentamer.</text>
</comment>
<dbReference type="InterPro" id="IPR037673">
    <property type="entry name" value="MSC/AndL"/>
</dbReference>
<dbReference type="InterPro" id="IPR019823">
    <property type="entry name" value="Mechanosensitive_channel_CS"/>
</dbReference>
<name>A0ABV5UUD6_9MICC</name>
<evidence type="ECO:0000256" key="3">
    <source>
        <dbReference type="ARBA" id="ARBA00022448"/>
    </source>
</evidence>
<dbReference type="Proteomes" id="UP001589536">
    <property type="component" value="Unassembled WGS sequence"/>
</dbReference>
<sequence length="129" mass="13648">MLSGFKNFILKGNVVDLAVAVVMGAAFGAVVDALVKNVLMPLIAALVGSPNFDSFAKVTINGNDLQFGVLLTAIVNFVLVAAAIYFVVVAPMNHLIERRNAKLGIAEEEPAADPAVTLLTEIRDNLAQR</sequence>
<evidence type="ECO:0000256" key="5">
    <source>
        <dbReference type="ARBA" id="ARBA00022692"/>
    </source>
</evidence>
<evidence type="ECO:0000256" key="1">
    <source>
        <dbReference type="ARBA" id="ARBA00004651"/>
    </source>
</evidence>
<evidence type="ECO:0000256" key="4">
    <source>
        <dbReference type="ARBA" id="ARBA00022475"/>
    </source>
</evidence>
<protein>
    <recommendedName>
        <fullName evidence="10">Large-conductance mechanosensitive channel</fullName>
    </recommendedName>
</protein>
<keyword evidence="4 10" id="KW-1003">Cell membrane</keyword>
<comment type="function">
    <text evidence="10">Channel that opens in response to stretch forces in the membrane lipid bilayer. May participate in the regulation of osmotic pressure changes within the cell.</text>
</comment>
<evidence type="ECO:0000256" key="7">
    <source>
        <dbReference type="ARBA" id="ARBA00023065"/>
    </source>
</evidence>
<dbReference type="RefSeq" id="WP_028265067.1">
    <property type="nucleotide sequence ID" value="NZ_BAABED010000001.1"/>
</dbReference>
<evidence type="ECO:0000313" key="11">
    <source>
        <dbReference type="EMBL" id="MFB9715793.1"/>
    </source>
</evidence>